<evidence type="ECO:0000313" key="2">
    <source>
        <dbReference type="EMBL" id="QRG04969.1"/>
    </source>
</evidence>
<dbReference type="Pfam" id="PF12889">
    <property type="entry name" value="DUF3829"/>
    <property type="match status" value="1"/>
</dbReference>
<keyword evidence="3" id="KW-1185">Reference proteome</keyword>
<protein>
    <submittedName>
        <fullName evidence="2">DUF3829 domain-containing protein</fullName>
    </submittedName>
</protein>
<gene>
    <name evidence="2" type="ORF">EZH22_17745</name>
</gene>
<organism evidence="2 3">
    <name type="scientific">Xanthobacter dioxanivorans</name>
    <dbReference type="NCBI Taxonomy" id="2528964"/>
    <lineage>
        <taxon>Bacteria</taxon>
        <taxon>Pseudomonadati</taxon>
        <taxon>Pseudomonadota</taxon>
        <taxon>Alphaproteobacteria</taxon>
        <taxon>Hyphomicrobiales</taxon>
        <taxon>Xanthobacteraceae</taxon>
        <taxon>Xanthobacter</taxon>
    </lineage>
</organism>
<proteinExistence type="predicted"/>
<accession>A0A974PKQ8</accession>
<dbReference type="Proteomes" id="UP000596427">
    <property type="component" value="Chromosome"/>
</dbReference>
<dbReference type="KEGG" id="xdi:EZH22_17745"/>
<feature type="signal peptide" evidence="1">
    <location>
        <begin position="1"/>
        <end position="25"/>
    </location>
</feature>
<dbReference type="RefSeq" id="WP_203191845.1">
    <property type="nucleotide sequence ID" value="NZ_CP063362.1"/>
</dbReference>
<dbReference type="InterPro" id="IPR024291">
    <property type="entry name" value="DUF3829"/>
</dbReference>
<feature type="chain" id="PRO_5037882920" evidence="1">
    <location>
        <begin position="26"/>
        <end position="330"/>
    </location>
</feature>
<name>A0A974PKQ8_9HYPH</name>
<keyword evidence="1" id="KW-0732">Signal</keyword>
<evidence type="ECO:0000313" key="3">
    <source>
        <dbReference type="Proteomes" id="UP000596427"/>
    </source>
</evidence>
<reference evidence="2 3" key="1">
    <citation type="submission" date="2020-10" db="EMBL/GenBank/DDBJ databases">
        <title>Degradation of 1,4-Dioxane by Xanthobacter sp. YN2, via a Novel Group-2 Soluble Di-Iron Monooxygenase.</title>
        <authorList>
            <person name="Ma F."/>
            <person name="Wang Y."/>
            <person name="Yang J."/>
            <person name="Guo H."/>
            <person name="Su D."/>
            <person name="Yu L."/>
        </authorList>
    </citation>
    <scope>NUCLEOTIDE SEQUENCE [LARGE SCALE GENOMIC DNA]</scope>
    <source>
        <strain evidence="2 3">YN2</strain>
    </source>
</reference>
<dbReference type="EMBL" id="CP063362">
    <property type="protein sequence ID" value="QRG04969.1"/>
    <property type="molecule type" value="Genomic_DNA"/>
</dbReference>
<sequence>MTFGNWGRSGLVGALALLLAGGTAAARTADARNPAAAQPAPAAAPALTIPELPDAELKVWMAKLNAYVKLLNATLRAEESWNRYLSWVSLKTGPTGKERIIYGLYSVSPSQAKTAIDAARAAAAGPPPIPALDAAALALSASFEALVPILNEAEAYYDRKDYKSDQMAGGKALHARLEPAAKAFIIARRDLDRLTDQVKDGIDAQDLARIERIEGKSDGWHVRRIMMSARKAVDLMPRSARDPGDLNAFDVAVANYAAVVKEFDTYILANPPTASAFSSQPRDLLGKLRDIQEKFEGRKRPDPSFYHMDVNGAVSSYNMMINFAGMVRLR</sequence>
<dbReference type="AlphaFoldDB" id="A0A974PKQ8"/>
<evidence type="ECO:0000256" key="1">
    <source>
        <dbReference type="SAM" id="SignalP"/>
    </source>
</evidence>